<accession>A0ABZ1XGB5</accession>
<dbReference type="Gene3D" id="3.30.2290.10">
    <property type="entry name" value="PmbA/TldD superfamily"/>
    <property type="match status" value="1"/>
</dbReference>
<proteinExistence type="predicted"/>
<dbReference type="EMBL" id="CP109019">
    <property type="protein sequence ID" value="WUT82573.1"/>
    <property type="molecule type" value="Genomic_DNA"/>
</dbReference>
<dbReference type="PANTHER" id="PTHR43666">
    <property type="entry name" value="TLDD PROTEIN"/>
    <property type="match status" value="1"/>
</dbReference>
<protein>
    <submittedName>
        <fullName evidence="3">Metallopeptidase TldD-related protein</fullName>
    </submittedName>
</protein>
<dbReference type="Proteomes" id="UP001432060">
    <property type="component" value="Chromosome"/>
</dbReference>
<feature type="region of interest" description="Disordered" evidence="1">
    <location>
        <begin position="176"/>
        <end position="195"/>
    </location>
</feature>
<dbReference type="Pfam" id="PF19289">
    <property type="entry name" value="PmbA_TldD_3rd"/>
    <property type="match status" value="1"/>
</dbReference>
<reference evidence="3" key="1">
    <citation type="submission" date="2022-10" db="EMBL/GenBank/DDBJ databases">
        <title>The complete genomes of actinobacterial strains from the NBC collection.</title>
        <authorList>
            <person name="Joergensen T.S."/>
            <person name="Alvarez Arevalo M."/>
            <person name="Sterndorff E.B."/>
            <person name="Faurdal D."/>
            <person name="Vuksanovic O."/>
            <person name="Mourched A.-S."/>
            <person name="Charusanti P."/>
            <person name="Shaw S."/>
            <person name="Blin K."/>
            <person name="Weber T."/>
        </authorList>
    </citation>
    <scope>NUCLEOTIDE SEQUENCE</scope>
    <source>
        <strain evidence="3">NBC_00668</strain>
    </source>
</reference>
<dbReference type="InterPro" id="IPR045569">
    <property type="entry name" value="Metalloprtase-TldD/E_C"/>
</dbReference>
<dbReference type="SUPFAM" id="SSF111283">
    <property type="entry name" value="Putative modulator of DNA gyrase, PmbA/TldD"/>
    <property type="match status" value="1"/>
</dbReference>
<dbReference type="RefSeq" id="WP_329397677.1">
    <property type="nucleotide sequence ID" value="NZ_CP109019.1"/>
</dbReference>
<evidence type="ECO:0000259" key="2">
    <source>
        <dbReference type="Pfam" id="PF19289"/>
    </source>
</evidence>
<dbReference type="PANTHER" id="PTHR43666:SF1">
    <property type="entry name" value="CONSERVED PROTEIN"/>
    <property type="match status" value="1"/>
</dbReference>
<sequence length="465" mass="49581">MSSRTTVKPHEIVERALALSTADGCVVIADEQSSANLRWAGNALTTNGVTRGRTLTVIATVDGAEGTASGVVSRSAVTADDLEPLVRAAEAAARGAGPAEDAQPLVEGVPVAADFTDAPAETSSAVFAEFAPALGEAFARARAGGRELYGFANHEMTSSYLGTSTGLRLRHDQPTGTLELNAKSPDRARSAWAGRSTRDFKDVDPGALDEELAVRLGWAERRIDLPAGRYETLLPPTAVADLLIYQLWSSNARDATEGRTVFSKPGGGTRLGETLARLPLTLRSDPNEPGLESAPFQLAHSSGDDASVFDNGLPLSPTDWMRDGKLERLITTRHSAGLTELPVAPSIGNLILDGGGERSLDEMVAATERGLLLTCLWYIREVDPATLLLTGLTRDGVYLVENGEVVGEVNNFRFNESPVDLLSRATEAGRTEKTLPREWSDWFTRAAMPALRVPDFNMSSVSQGV</sequence>
<evidence type="ECO:0000313" key="4">
    <source>
        <dbReference type="Proteomes" id="UP001432060"/>
    </source>
</evidence>
<keyword evidence="4" id="KW-1185">Reference proteome</keyword>
<evidence type="ECO:0000313" key="3">
    <source>
        <dbReference type="EMBL" id="WUT82573.1"/>
    </source>
</evidence>
<dbReference type="InterPro" id="IPR036059">
    <property type="entry name" value="TldD/PmbA_sf"/>
</dbReference>
<dbReference type="InterPro" id="IPR035068">
    <property type="entry name" value="TldD/PmbA_N"/>
</dbReference>
<gene>
    <name evidence="3" type="ORF">OG515_10385</name>
</gene>
<organism evidence="3 4">
    <name type="scientific">Streptomyces melanogenes</name>
    <dbReference type="NCBI Taxonomy" id="67326"/>
    <lineage>
        <taxon>Bacteria</taxon>
        <taxon>Bacillati</taxon>
        <taxon>Actinomycetota</taxon>
        <taxon>Actinomycetes</taxon>
        <taxon>Kitasatosporales</taxon>
        <taxon>Streptomycetaceae</taxon>
        <taxon>Streptomyces</taxon>
    </lineage>
</organism>
<name>A0ABZ1XGB5_9ACTN</name>
<feature type="domain" description="Metalloprotease TldD/E C-terminal" evidence="2">
    <location>
        <begin position="228"/>
        <end position="459"/>
    </location>
</feature>
<evidence type="ECO:0000256" key="1">
    <source>
        <dbReference type="SAM" id="MobiDB-lite"/>
    </source>
</evidence>